<dbReference type="GeneID" id="25270590"/>
<evidence type="ECO:0000313" key="2">
    <source>
        <dbReference type="EMBL" id="CDI82083.1"/>
    </source>
</evidence>
<dbReference type="Proteomes" id="UP000018050">
    <property type="component" value="Unassembled WGS sequence"/>
</dbReference>
<accession>U6GS49</accession>
<feature type="region of interest" description="Disordered" evidence="1">
    <location>
        <begin position="120"/>
        <end position="152"/>
    </location>
</feature>
<proteinExistence type="predicted"/>
<keyword evidence="3" id="KW-1185">Reference proteome</keyword>
<dbReference type="OMA" id="GECLLAW"/>
<reference evidence="2" key="2">
    <citation type="submission" date="2013-10" db="EMBL/GenBank/DDBJ databases">
        <authorList>
            <person name="Aslett M."/>
        </authorList>
    </citation>
    <scope>NUCLEOTIDE SEQUENCE [LARGE SCALE GENOMIC DNA]</scope>
    <source>
        <strain evidence="2">Houghton</strain>
    </source>
</reference>
<dbReference type="RefSeq" id="XP_013248392.1">
    <property type="nucleotide sequence ID" value="XM_013392938.1"/>
</dbReference>
<dbReference type="VEuPathDB" id="ToxoDB:EAH_00025200"/>
<name>U6GS49_EIMAC</name>
<dbReference type="EMBL" id="HG672024">
    <property type="protein sequence ID" value="CDI82083.1"/>
    <property type="molecule type" value="Genomic_DNA"/>
</dbReference>
<feature type="non-terminal residue" evidence="2">
    <location>
        <position position="1"/>
    </location>
</feature>
<protein>
    <recommendedName>
        <fullName evidence="4">WD domain, G-beta repeat-containing protein</fullName>
    </recommendedName>
</protein>
<dbReference type="OrthoDB" id="348314at2759"/>
<gene>
    <name evidence="2" type="ORF">EAH_00025200</name>
</gene>
<feature type="region of interest" description="Disordered" evidence="1">
    <location>
        <begin position="167"/>
        <end position="229"/>
    </location>
</feature>
<evidence type="ECO:0000256" key="1">
    <source>
        <dbReference type="SAM" id="MobiDB-lite"/>
    </source>
</evidence>
<evidence type="ECO:0008006" key="4">
    <source>
        <dbReference type="Google" id="ProtNLM"/>
    </source>
</evidence>
<organism evidence="2 3">
    <name type="scientific">Eimeria acervulina</name>
    <name type="common">Coccidian parasite</name>
    <dbReference type="NCBI Taxonomy" id="5801"/>
    <lineage>
        <taxon>Eukaryota</taxon>
        <taxon>Sar</taxon>
        <taxon>Alveolata</taxon>
        <taxon>Apicomplexa</taxon>
        <taxon>Conoidasida</taxon>
        <taxon>Coccidia</taxon>
        <taxon>Eucoccidiorida</taxon>
        <taxon>Eimeriorina</taxon>
        <taxon>Eimeriidae</taxon>
        <taxon>Eimeria</taxon>
    </lineage>
</organism>
<reference evidence="2" key="1">
    <citation type="submission" date="2013-10" db="EMBL/GenBank/DDBJ databases">
        <title>Genomic analysis of the causative agents of coccidiosis in chickens.</title>
        <authorList>
            <person name="Reid A.J."/>
            <person name="Blake D."/>
            <person name="Billington K."/>
            <person name="Browne H."/>
            <person name="Dunn M."/>
            <person name="Hung S."/>
            <person name="Kawahara F."/>
            <person name="Miranda-Saavedra D."/>
            <person name="Mourier T."/>
            <person name="Nagra H."/>
            <person name="Otto T.D."/>
            <person name="Rawlings N."/>
            <person name="Sanchez A."/>
            <person name="Sanders M."/>
            <person name="Subramaniam C."/>
            <person name="Tay Y."/>
            <person name="Dear P."/>
            <person name="Doerig C."/>
            <person name="Gruber A."/>
            <person name="Parkinson J."/>
            <person name="Shirley M."/>
            <person name="Wan K.L."/>
            <person name="Berriman M."/>
            <person name="Tomley F."/>
            <person name="Pain A."/>
        </authorList>
    </citation>
    <scope>NUCLEOTIDE SEQUENCE [LARGE SCALE GENOMIC DNA]</scope>
    <source>
        <strain evidence="2">Houghton</strain>
    </source>
</reference>
<feature type="compositionally biased region" description="Low complexity" evidence="1">
    <location>
        <begin position="124"/>
        <end position="140"/>
    </location>
</feature>
<evidence type="ECO:0000313" key="3">
    <source>
        <dbReference type="Proteomes" id="UP000018050"/>
    </source>
</evidence>
<feature type="compositionally biased region" description="Low complexity" evidence="1">
    <location>
        <begin position="177"/>
        <end position="199"/>
    </location>
</feature>
<dbReference type="AlphaFoldDB" id="U6GS49"/>
<sequence>ELVAAHGSQVSVLQLQQQQQRVGPALLLSLPNNEETVHSLLLQHERRRLFVGYQVHQLLSQDEGDCIISGGDSGTIKVWQLPPEASLTRWGVYTPQQATEETNNLHAAKRQTDFDFIDEDDEQQQQYQQQQHQQQHQQHQQQKEQQHLDWGAAARSRSTNPILLQRCSSSSEDEDTPQQQQKQQQQQQLQQQQQQQEHQQQQEEEQPPLLVQQEDSSDEELDDIRSALA</sequence>